<dbReference type="Proteomes" id="UP000831120">
    <property type="component" value="Chromosome"/>
</dbReference>
<dbReference type="PANTHER" id="PTHR33055">
    <property type="entry name" value="TRANSPOSASE FOR INSERTION SEQUENCE ELEMENT IS1111A"/>
    <property type="match status" value="1"/>
</dbReference>
<organism evidence="3 4">
    <name type="scientific">Thermus brockianus</name>
    <dbReference type="NCBI Taxonomy" id="56956"/>
    <lineage>
        <taxon>Bacteria</taxon>
        <taxon>Thermotogati</taxon>
        <taxon>Deinococcota</taxon>
        <taxon>Deinococci</taxon>
        <taxon>Thermales</taxon>
        <taxon>Thermaceae</taxon>
        <taxon>Thermus</taxon>
    </lineage>
</organism>
<dbReference type="RefSeq" id="WP_338064531.1">
    <property type="nucleotide sequence ID" value="NZ_AP025593.1"/>
</dbReference>
<evidence type="ECO:0000313" key="4">
    <source>
        <dbReference type="Proteomes" id="UP000831120"/>
    </source>
</evidence>
<gene>
    <name evidence="3" type="ORF">TbrSNM41_01700</name>
</gene>
<dbReference type="InterPro" id="IPR003346">
    <property type="entry name" value="Transposase_20"/>
</dbReference>
<proteinExistence type="predicted"/>
<dbReference type="NCBIfam" id="NF033542">
    <property type="entry name" value="transpos_IS110"/>
    <property type="match status" value="1"/>
</dbReference>
<accession>A0ABM7XGM9</accession>
<dbReference type="Pfam" id="PF01548">
    <property type="entry name" value="DEDD_Tnp_IS110"/>
    <property type="match status" value="1"/>
</dbReference>
<dbReference type="InterPro" id="IPR002525">
    <property type="entry name" value="Transp_IS110-like_N"/>
</dbReference>
<evidence type="ECO:0000313" key="3">
    <source>
        <dbReference type="EMBL" id="BDG15436.1"/>
    </source>
</evidence>
<evidence type="ECO:0000259" key="1">
    <source>
        <dbReference type="Pfam" id="PF01548"/>
    </source>
</evidence>
<feature type="domain" description="Transposase IS116/IS110/IS902 C-terminal" evidence="2">
    <location>
        <begin position="188"/>
        <end position="269"/>
    </location>
</feature>
<dbReference type="InterPro" id="IPR047650">
    <property type="entry name" value="Transpos_IS110"/>
</dbReference>
<dbReference type="PANTHER" id="PTHR33055:SF3">
    <property type="entry name" value="PUTATIVE TRANSPOSASE FOR IS117-RELATED"/>
    <property type="match status" value="1"/>
</dbReference>
<dbReference type="EMBL" id="AP025593">
    <property type="protein sequence ID" value="BDG15436.1"/>
    <property type="molecule type" value="Genomic_DNA"/>
</dbReference>
<name>A0ABM7XGM9_THEBO</name>
<protein>
    <submittedName>
        <fullName evidence="3">IS110 family transposase</fullName>
    </submittedName>
</protein>
<reference evidence="3 4" key="1">
    <citation type="journal article" date="2022" name="Microbiol. Resour. Announc.">
        <title>Complete Genome Sequences of Thermus Strains Isolated from Senami Hot Spring in Japan.</title>
        <authorList>
            <person name="Miyazaki K."/>
        </authorList>
    </citation>
    <scope>NUCLEOTIDE SEQUENCE [LARGE SCALE GENOMIC DNA]</scope>
    <source>
        <strain evidence="3 4">SNM4-1</strain>
    </source>
</reference>
<evidence type="ECO:0000259" key="2">
    <source>
        <dbReference type="Pfam" id="PF02371"/>
    </source>
</evidence>
<feature type="domain" description="Transposase IS110-like N-terminal" evidence="1">
    <location>
        <begin position="42"/>
        <end position="142"/>
    </location>
</feature>
<keyword evidence="4" id="KW-1185">Reference proteome</keyword>
<sequence>MVFVGVDVSARWLDVAYGSEVRRFANPGGIPDLVAWLPVGSVVGVEATGSYHKPVAYALRQAGHSVYVVNPLAVKSYARSLLRRAKTDRADARLIARYVSERYHELPPYEPIPEALMLLSLLVRLADGIRSDRGGVLNRLHAWQYVAPGLAGLLGFVGSELEALRREVEARARSVVESDPLLTRWYVALQSLPGIGPTLALRVLAYSGDMRRFRSARAYAAFTGLTPRVYQSGTLPEVGRISRFGPPALRAAFWWAALQASRFDPERRAWVEALVARGKPKKVAITALANHLARAAWAVCVGVDGVGLGLPCKGQEDGCISLS</sequence>
<dbReference type="Pfam" id="PF02371">
    <property type="entry name" value="Transposase_20"/>
    <property type="match status" value="1"/>
</dbReference>